<evidence type="ECO:0000313" key="5">
    <source>
        <dbReference type="Proteomes" id="UP001558534"/>
    </source>
</evidence>
<evidence type="ECO:0000313" key="4">
    <source>
        <dbReference type="EMBL" id="MEX3747302.1"/>
    </source>
</evidence>
<dbReference type="RefSeq" id="WP_368637851.1">
    <property type="nucleotide sequence ID" value="NZ_JBFRHK010000014.1"/>
</dbReference>
<comment type="caution">
    <text evidence="4">The sequence shown here is derived from an EMBL/GenBank/DDBJ whole genome shotgun (WGS) entry which is preliminary data.</text>
</comment>
<dbReference type="InterPro" id="IPR001119">
    <property type="entry name" value="SLH_dom"/>
</dbReference>
<protein>
    <submittedName>
        <fullName evidence="4">S-layer homology domain-containing protein</fullName>
    </submittedName>
</protein>
<feature type="chain" id="PRO_5046750711" evidence="2">
    <location>
        <begin position="26"/>
        <end position="346"/>
    </location>
</feature>
<feature type="domain" description="SLH" evidence="3">
    <location>
        <begin position="287"/>
        <end position="346"/>
    </location>
</feature>
<evidence type="ECO:0000259" key="3">
    <source>
        <dbReference type="PROSITE" id="PS51272"/>
    </source>
</evidence>
<accession>A0ABV3W299</accession>
<gene>
    <name evidence="4" type="ORF">AB1300_19515</name>
</gene>
<organism evidence="4 5">
    <name type="scientific">Lysinibacillus xylanilyticus</name>
    <dbReference type="NCBI Taxonomy" id="582475"/>
    <lineage>
        <taxon>Bacteria</taxon>
        <taxon>Bacillati</taxon>
        <taxon>Bacillota</taxon>
        <taxon>Bacilli</taxon>
        <taxon>Bacillales</taxon>
        <taxon>Bacillaceae</taxon>
        <taxon>Lysinibacillus</taxon>
    </lineage>
</organism>
<name>A0ABV3W299_9BACI</name>
<reference evidence="4 5" key="1">
    <citation type="submission" date="2024-07" db="EMBL/GenBank/DDBJ databases">
        <title>Characterization of a bacterium isolated from hydrolysated instant sea cucumber by whole-genome sequencing and metabolomics.</title>
        <authorList>
            <person name="Luo X."/>
            <person name="Zhang Z."/>
            <person name="Zheng Z."/>
            <person name="Zhang W."/>
            <person name="Ming T."/>
            <person name="Jiao L."/>
            <person name="Su X."/>
            <person name="Kong F."/>
            <person name="Xu J."/>
        </authorList>
    </citation>
    <scope>NUCLEOTIDE SEQUENCE [LARGE SCALE GENOMIC DNA]</scope>
    <source>
        <strain evidence="4 5">XL-2024</strain>
    </source>
</reference>
<dbReference type="Pfam" id="PF00395">
    <property type="entry name" value="SLH"/>
    <property type="match status" value="3"/>
</dbReference>
<dbReference type="Proteomes" id="UP001558534">
    <property type="component" value="Unassembled WGS sequence"/>
</dbReference>
<evidence type="ECO:0000256" key="2">
    <source>
        <dbReference type="SAM" id="SignalP"/>
    </source>
</evidence>
<keyword evidence="1 2" id="KW-0732">Signal</keyword>
<feature type="signal peptide" evidence="2">
    <location>
        <begin position="1"/>
        <end position="25"/>
    </location>
</feature>
<sequence>MKKTIIAGALSIACLTGGFGVQANAQANTQENIDISSFIHPKNVVAATTQAQSMSYQDIYKTLVLAKLSYVDSEMSLVCTKDSISLKLSLEGLMKFSDLTAQDQKEFKELFGDAMQMKFAPSGNTFKAEVFSEGKWQVLDDEGKNSFIDSINDDLLDLKPGGYFTDTIGHWAEGYIQLLFQADIINGTSATTFNPNGQVTRGQLASMIFRAGGLDVKEDYESPATYKDLGKYPGAKEVAILEDYGLIDIFDGANFEPYKPVTREEMAYVTASLLEAMEFDVAKASKNNTFTDKNQMRKETVESIGLLQQLGVIDGAGGKFNPKGNLTRAQFSKILSLTLLAAGEEE</sequence>
<dbReference type="EMBL" id="JBFRHK010000014">
    <property type="protein sequence ID" value="MEX3747302.1"/>
    <property type="molecule type" value="Genomic_DNA"/>
</dbReference>
<dbReference type="PROSITE" id="PS51272">
    <property type="entry name" value="SLH"/>
    <property type="match status" value="2"/>
</dbReference>
<feature type="domain" description="SLH" evidence="3">
    <location>
        <begin position="159"/>
        <end position="222"/>
    </location>
</feature>
<proteinExistence type="predicted"/>
<keyword evidence="5" id="KW-1185">Reference proteome</keyword>
<evidence type="ECO:0000256" key="1">
    <source>
        <dbReference type="ARBA" id="ARBA00022729"/>
    </source>
</evidence>